<dbReference type="Gene3D" id="2.130.10.10">
    <property type="entry name" value="YVTN repeat-like/Quinoprotein amine dehydrogenase"/>
    <property type="match status" value="1"/>
</dbReference>
<dbReference type="Proteomes" id="UP000274822">
    <property type="component" value="Unassembled WGS sequence"/>
</dbReference>
<evidence type="ECO:0000313" key="5">
    <source>
        <dbReference type="Proteomes" id="UP000274822"/>
    </source>
</evidence>
<dbReference type="InterPro" id="IPR001680">
    <property type="entry name" value="WD40_rpt"/>
</dbReference>
<evidence type="ECO:0000256" key="1">
    <source>
        <dbReference type="ARBA" id="ARBA00022574"/>
    </source>
</evidence>
<gene>
    <name evidence="4" type="ORF">BC938DRAFT_476872</name>
</gene>
<feature type="repeat" description="WD" evidence="3">
    <location>
        <begin position="135"/>
        <end position="166"/>
    </location>
</feature>
<organism evidence="4 5">
    <name type="scientific">Jimgerdemannia flammicorona</name>
    <dbReference type="NCBI Taxonomy" id="994334"/>
    <lineage>
        <taxon>Eukaryota</taxon>
        <taxon>Fungi</taxon>
        <taxon>Fungi incertae sedis</taxon>
        <taxon>Mucoromycota</taxon>
        <taxon>Mucoromycotina</taxon>
        <taxon>Endogonomycetes</taxon>
        <taxon>Endogonales</taxon>
        <taxon>Endogonaceae</taxon>
        <taxon>Jimgerdemannia</taxon>
    </lineage>
</organism>
<dbReference type="PROSITE" id="PS50082">
    <property type="entry name" value="WD_REPEATS_2"/>
    <property type="match status" value="1"/>
</dbReference>
<dbReference type="Pfam" id="PF00400">
    <property type="entry name" value="WD40"/>
    <property type="match status" value="1"/>
</dbReference>
<dbReference type="InterPro" id="IPR036322">
    <property type="entry name" value="WD40_repeat_dom_sf"/>
</dbReference>
<sequence>MYARRLGRLFCFAIEIAWIRRLTISMLPFTHSSSSTDRTGAQDARWAHWYVFVRRGASQFSMGGPITCLQFDELHVVSGSLDRSIWDLRTGSVFDYYSYEGGITSLQFDATRIVSAAGTNDVKIYNRTSFQHSSFSGHTQPITSVRFRDSVVASAGKDNVVKLWSL</sequence>
<keyword evidence="1 3" id="KW-0853">WD repeat</keyword>
<dbReference type="EMBL" id="RBNJ01025315">
    <property type="protein sequence ID" value="RUS15616.1"/>
    <property type="molecule type" value="Genomic_DNA"/>
</dbReference>
<reference evidence="4 5" key="1">
    <citation type="journal article" date="2018" name="New Phytol.">
        <title>Phylogenomics of Endogonaceae and evolution of mycorrhizas within Mucoromycota.</title>
        <authorList>
            <person name="Chang Y."/>
            <person name="Desiro A."/>
            <person name="Na H."/>
            <person name="Sandor L."/>
            <person name="Lipzen A."/>
            <person name="Clum A."/>
            <person name="Barry K."/>
            <person name="Grigoriev I.V."/>
            <person name="Martin F.M."/>
            <person name="Stajich J.E."/>
            <person name="Smith M.E."/>
            <person name="Bonito G."/>
            <person name="Spatafora J.W."/>
        </authorList>
    </citation>
    <scope>NUCLEOTIDE SEQUENCE [LARGE SCALE GENOMIC DNA]</scope>
    <source>
        <strain evidence="4 5">AD002</strain>
    </source>
</reference>
<name>A0A433PDN0_9FUNG</name>
<evidence type="ECO:0000313" key="4">
    <source>
        <dbReference type="EMBL" id="RUS15616.1"/>
    </source>
</evidence>
<dbReference type="GO" id="GO:1990234">
    <property type="term" value="C:transferase complex"/>
    <property type="evidence" value="ECO:0007669"/>
    <property type="project" value="UniProtKB-ARBA"/>
</dbReference>
<protein>
    <submittedName>
        <fullName evidence="4">WD40-repeat-containing domain protein</fullName>
    </submittedName>
</protein>
<evidence type="ECO:0000256" key="3">
    <source>
        <dbReference type="PROSITE-ProRule" id="PRU00221"/>
    </source>
</evidence>
<dbReference type="AlphaFoldDB" id="A0A433PDN0"/>
<dbReference type="SMART" id="SM00320">
    <property type="entry name" value="WD40"/>
    <property type="match status" value="3"/>
</dbReference>
<dbReference type="PANTHER" id="PTHR22847:SF637">
    <property type="entry name" value="WD REPEAT DOMAIN 5B"/>
    <property type="match status" value="1"/>
</dbReference>
<comment type="caution">
    <text evidence="4">The sequence shown here is derived from an EMBL/GenBank/DDBJ whole genome shotgun (WGS) entry which is preliminary data.</text>
</comment>
<dbReference type="SUPFAM" id="SSF50978">
    <property type="entry name" value="WD40 repeat-like"/>
    <property type="match status" value="1"/>
</dbReference>
<accession>A0A433PDN0</accession>
<evidence type="ECO:0000256" key="2">
    <source>
        <dbReference type="ARBA" id="ARBA00022737"/>
    </source>
</evidence>
<dbReference type="InterPro" id="IPR015943">
    <property type="entry name" value="WD40/YVTN_repeat-like_dom_sf"/>
</dbReference>
<keyword evidence="2" id="KW-0677">Repeat</keyword>
<dbReference type="PANTHER" id="PTHR22847">
    <property type="entry name" value="WD40 REPEAT PROTEIN"/>
    <property type="match status" value="1"/>
</dbReference>
<dbReference type="PROSITE" id="PS50294">
    <property type="entry name" value="WD_REPEATS_REGION"/>
    <property type="match status" value="1"/>
</dbReference>
<keyword evidence="5" id="KW-1185">Reference proteome</keyword>
<proteinExistence type="predicted"/>